<dbReference type="Pfam" id="PF01545">
    <property type="entry name" value="Cation_efflux"/>
    <property type="match status" value="1"/>
</dbReference>
<dbReference type="InterPro" id="IPR058533">
    <property type="entry name" value="Cation_efflux_TM"/>
</dbReference>
<dbReference type="GO" id="GO:0005385">
    <property type="term" value="F:zinc ion transmembrane transporter activity"/>
    <property type="evidence" value="ECO:0007669"/>
    <property type="project" value="TreeGrafter"/>
</dbReference>
<dbReference type="RefSeq" id="WP_099263830.1">
    <property type="nucleotide sequence ID" value="NZ_NIZW01000033.1"/>
</dbReference>
<protein>
    <submittedName>
        <fullName evidence="8">Cation transporter</fullName>
    </submittedName>
</protein>
<name>A0A2G1VZ89_9BACT</name>
<proteinExistence type="predicted"/>
<evidence type="ECO:0000256" key="3">
    <source>
        <dbReference type="ARBA" id="ARBA00022906"/>
    </source>
</evidence>
<comment type="subcellular location">
    <subcellularLocation>
        <location evidence="1">Membrane</location>
        <topology evidence="1">Multi-pass membrane protein</topology>
    </subcellularLocation>
</comment>
<evidence type="ECO:0000256" key="4">
    <source>
        <dbReference type="ARBA" id="ARBA00022989"/>
    </source>
</evidence>
<feature type="transmembrane region" description="Helical" evidence="6">
    <location>
        <begin position="80"/>
        <end position="101"/>
    </location>
</feature>
<dbReference type="SUPFAM" id="SSF161111">
    <property type="entry name" value="Cation efflux protein transmembrane domain-like"/>
    <property type="match status" value="1"/>
</dbReference>
<dbReference type="Proteomes" id="UP000225740">
    <property type="component" value="Unassembled WGS sequence"/>
</dbReference>
<dbReference type="AlphaFoldDB" id="A0A2G1VZ89"/>
<dbReference type="Gene3D" id="1.20.1510.10">
    <property type="entry name" value="Cation efflux protein transmembrane domain"/>
    <property type="match status" value="1"/>
</dbReference>
<feature type="transmembrane region" description="Helical" evidence="6">
    <location>
        <begin position="107"/>
        <end position="129"/>
    </location>
</feature>
<gene>
    <name evidence="8" type="ORF">CEE69_27705</name>
</gene>
<feature type="domain" description="Cation efflux protein transmembrane" evidence="7">
    <location>
        <begin position="21"/>
        <end position="194"/>
    </location>
</feature>
<keyword evidence="4 6" id="KW-1133">Transmembrane helix</keyword>
<feature type="transmembrane region" description="Helical" evidence="6">
    <location>
        <begin position="150"/>
        <end position="167"/>
    </location>
</feature>
<evidence type="ECO:0000313" key="9">
    <source>
        <dbReference type="Proteomes" id="UP000225740"/>
    </source>
</evidence>
<keyword evidence="2 6" id="KW-0812">Transmembrane</keyword>
<reference evidence="8 9" key="1">
    <citation type="submission" date="2017-06" db="EMBL/GenBank/DDBJ databases">
        <title>Description of Rhodopirellula bahusiensis sp. nov.</title>
        <authorList>
            <person name="Kizina J."/>
            <person name="Harder J."/>
        </authorList>
    </citation>
    <scope>NUCLEOTIDE SEQUENCE [LARGE SCALE GENOMIC DNA]</scope>
    <source>
        <strain evidence="8 9">SWK21</strain>
    </source>
</reference>
<evidence type="ECO:0000256" key="2">
    <source>
        <dbReference type="ARBA" id="ARBA00022692"/>
    </source>
</evidence>
<comment type="caution">
    <text evidence="8">The sequence shown here is derived from an EMBL/GenBank/DDBJ whole genome shotgun (WGS) entry which is preliminary data.</text>
</comment>
<feature type="transmembrane region" description="Helical" evidence="6">
    <location>
        <begin position="47"/>
        <end position="68"/>
    </location>
</feature>
<dbReference type="InterPro" id="IPR050681">
    <property type="entry name" value="CDF/SLC30A"/>
</dbReference>
<keyword evidence="9" id="KW-1185">Reference proteome</keyword>
<feature type="transmembrane region" description="Helical" evidence="6">
    <location>
        <begin position="20"/>
        <end position="41"/>
    </location>
</feature>
<dbReference type="GeneID" id="90611660"/>
<evidence type="ECO:0000259" key="7">
    <source>
        <dbReference type="Pfam" id="PF01545"/>
    </source>
</evidence>
<dbReference type="GO" id="GO:0005886">
    <property type="term" value="C:plasma membrane"/>
    <property type="evidence" value="ECO:0007669"/>
    <property type="project" value="TreeGrafter"/>
</dbReference>
<keyword evidence="3" id="KW-0406">Ion transport</keyword>
<dbReference type="PANTHER" id="PTHR11562:SF17">
    <property type="entry name" value="RE54080P-RELATED"/>
    <property type="match status" value="1"/>
</dbReference>
<evidence type="ECO:0000313" key="8">
    <source>
        <dbReference type="EMBL" id="PHQ32065.1"/>
    </source>
</evidence>
<keyword evidence="3" id="KW-0813">Transport</keyword>
<dbReference type="PANTHER" id="PTHR11562">
    <property type="entry name" value="CATION EFFLUX PROTEIN/ ZINC TRANSPORTER"/>
    <property type="match status" value="1"/>
</dbReference>
<sequence>MSDVEKSQDDPDNENERRTLIWVLLINFSQALLAGIVGFLAQSTGLLGAGLDNLGDSFVYFASLYAVGRSATAKSRVAKLSGVLLVAMAVGLVVDVVRRFLSGSEPVGWAMIVVAIINAATNLVCLRLLRSHRDEGVHLNASWIFTTNDMIANLGIVLSGIAVIFFRSQVPDLVIGVLVAGIVVKGGFEILSSAKEAKQSGSAELAATEK</sequence>
<evidence type="ECO:0000256" key="1">
    <source>
        <dbReference type="ARBA" id="ARBA00004141"/>
    </source>
</evidence>
<keyword evidence="3" id="KW-0864">Zinc transport</keyword>
<dbReference type="EMBL" id="NIZW01000033">
    <property type="protein sequence ID" value="PHQ32065.1"/>
    <property type="molecule type" value="Genomic_DNA"/>
</dbReference>
<organism evidence="8 9">
    <name type="scientific">Rhodopirellula bahusiensis</name>
    <dbReference type="NCBI Taxonomy" id="2014065"/>
    <lineage>
        <taxon>Bacteria</taxon>
        <taxon>Pseudomonadati</taxon>
        <taxon>Planctomycetota</taxon>
        <taxon>Planctomycetia</taxon>
        <taxon>Pirellulales</taxon>
        <taxon>Pirellulaceae</taxon>
        <taxon>Rhodopirellula</taxon>
    </lineage>
</organism>
<evidence type="ECO:0000256" key="6">
    <source>
        <dbReference type="SAM" id="Phobius"/>
    </source>
</evidence>
<evidence type="ECO:0000256" key="5">
    <source>
        <dbReference type="ARBA" id="ARBA00023136"/>
    </source>
</evidence>
<feature type="transmembrane region" description="Helical" evidence="6">
    <location>
        <begin position="173"/>
        <end position="191"/>
    </location>
</feature>
<keyword evidence="3" id="KW-0862">Zinc</keyword>
<dbReference type="InterPro" id="IPR027469">
    <property type="entry name" value="Cation_efflux_TMD_sf"/>
</dbReference>
<accession>A0A2G1VZ89</accession>
<dbReference type="OrthoDB" id="9799649at2"/>
<keyword evidence="5 6" id="KW-0472">Membrane</keyword>